<accession>A0A395X7M3</accession>
<dbReference type="Proteomes" id="UP000265828">
    <property type="component" value="Unassembled WGS sequence"/>
</dbReference>
<dbReference type="AlphaFoldDB" id="A0A395X7M3"/>
<evidence type="ECO:0000313" key="2">
    <source>
        <dbReference type="Proteomes" id="UP000265828"/>
    </source>
</evidence>
<dbReference type="EMBL" id="QRZI01000005">
    <property type="protein sequence ID" value="RGV64372.1"/>
    <property type="molecule type" value="Genomic_DNA"/>
</dbReference>
<name>A0A395X7M3_9FIRM</name>
<proteinExistence type="predicted"/>
<gene>
    <name evidence="1" type="ORF">DWW07_09230</name>
</gene>
<evidence type="ECO:0000313" key="1">
    <source>
        <dbReference type="EMBL" id="RGV64372.1"/>
    </source>
</evidence>
<protein>
    <submittedName>
        <fullName evidence="1">Uncharacterized protein</fullName>
    </submittedName>
</protein>
<reference evidence="1 2" key="1">
    <citation type="submission" date="2018-08" db="EMBL/GenBank/DDBJ databases">
        <title>A genome reference for cultivated species of the human gut microbiota.</title>
        <authorList>
            <person name="Zou Y."/>
            <person name="Xue W."/>
            <person name="Luo G."/>
        </authorList>
    </citation>
    <scope>NUCLEOTIDE SEQUENCE [LARGE SCALE GENOMIC DNA]</scope>
    <source>
        <strain evidence="1 2">AF14-23</strain>
    </source>
</reference>
<sequence length="166" mass="18916">MADKPIGKDATGYEIMTDAMKALLNQYPGLYENETIKFEELGKESGIAFSADNGALIYSEKEDVCGVMHQICQYPFYVVYRTASDKERQKLSVQKFLDNLGKWICREPVIINGSETRLNAFPELSQGRVIKRITRDNSYGLEPQESGVQDWLLPLSVRYENTYEAI</sequence>
<comment type="caution">
    <text evidence="1">The sequence shown here is derived from an EMBL/GenBank/DDBJ whole genome shotgun (WGS) entry which is preliminary data.</text>
</comment>
<dbReference type="RefSeq" id="WP_118037093.1">
    <property type="nucleotide sequence ID" value="NZ_QRYY01000006.1"/>
</dbReference>
<organism evidence="1 2">
    <name type="scientific">Blautia obeum</name>
    <dbReference type="NCBI Taxonomy" id="40520"/>
    <lineage>
        <taxon>Bacteria</taxon>
        <taxon>Bacillati</taxon>
        <taxon>Bacillota</taxon>
        <taxon>Clostridia</taxon>
        <taxon>Lachnospirales</taxon>
        <taxon>Lachnospiraceae</taxon>
        <taxon>Blautia</taxon>
    </lineage>
</organism>